<evidence type="ECO:0000259" key="14">
    <source>
        <dbReference type="Pfam" id="PF01467"/>
    </source>
</evidence>
<evidence type="ECO:0000256" key="3">
    <source>
        <dbReference type="ARBA" id="ARBA00004713"/>
    </source>
</evidence>
<evidence type="ECO:0000256" key="4">
    <source>
        <dbReference type="ARBA" id="ARBA00012519"/>
    </source>
</evidence>
<name>A0A229Z5W9_9EURO</name>
<dbReference type="PROSITE" id="PS00583">
    <property type="entry name" value="PFKB_KINASES_1"/>
    <property type="match status" value="1"/>
</dbReference>
<comment type="function">
    <text evidence="1">Catalyzes the phosphorylation of D-glycero-D-manno-heptose 7-phosphate at the C-1 position to selectively form D-glycero-beta-D-manno-heptose-1,7-bisphosphate.</text>
</comment>
<dbReference type="GO" id="GO:0005829">
    <property type="term" value="C:cytosol"/>
    <property type="evidence" value="ECO:0007669"/>
    <property type="project" value="TreeGrafter"/>
</dbReference>
<dbReference type="STRING" id="1245748.A0A229Z5W9"/>
<dbReference type="Proteomes" id="UP000215289">
    <property type="component" value="Unassembled WGS sequence"/>
</dbReference>
<comment type="pathway">
    <text evidence="3">Bacterial outer membrane biogenesis; LPS core biosynthesis.</text>
</comment>
<evidence type="ECO:0000256" key="1">
    <source>
        <dbReference type="ARBA" id="ARBA00002319"/>
    </source>
</evidence>
<dbReference type="InterPro" id="IPR011611">
    <property type="entry name" value="PfkB_dom"/>
</dbReference>
<dbReference type="Pfam" id="PF00294">
    <property type="entry name" value="PfkB"/>
    <property type="match status" value="1"/>
</dbReference>
<dbReference type="InterPro" id="IPR023030">
    <property type="entry name" value="Bifunc_HldE"/>
</dbReference>
<evidence type="ECO:0000256" key="10">
    <source>
        <dbReference type="ARBA" id="ARBA00023268"/>
    </source>
</evidence>
<dbReference type="InterPro" id="IPR011913">
    <property type="entry name" value="RfaE_dom_I"/>
</dbReference>
<evidence type="ECO:0000256" key="2">
    <source>
        <dbReference type="ARBA" id="ARBA00003753"/>
    </source>
</evidence>
<reference evidence="15 16" key="1">
    <citation type="submission" date="2018-08" db="EMBL/GenBank/DDBJ databases">
        <title>Draft genome sequences of two Aspergillus turcosus clinical strains isolated from bronchoalveolar lavage fluid: one azole-susceptible and the other azole-resistant.</title>
        <authorList>
            <person name="Parent-Michaud M."/>
            <person name="Dufresne P.J."/>
            <person name="Fournier E."/>
            <person name="Martineau C."/>
            <person name="Moreira S."/>
            <person name="Perkins V."/>
            <person name="De Repentigny L."/>
            <person name="Dufresne S.F."/>
        </authorList>
    </citation>
    <scope>NUCLEOTIDE SEQUENCE [LARGE SCALE GENOMIC DNA]</scope>
    <source>
        <strain evidence="15">HMR AF 1038</strain>
    </source>
</reference>
<dbReference type="GO" id="GO:0033786">
    <property type="term" value="F:heptose-1-phosphate adenylyltransferase activity"/>
    <property type="evidence" value="ECO:0007669"/>
    <property type="project" value="TreeGrafter"/>
</dbReference>
<keyword evidence="10" id="KW-0511">Multifunctional enzyme</keyword>
<dbReference type="NCBIfam" id="TIGR00125">
    <property type="entry name" value="cyt_tran_rel"/>
    <property type="match status" value="1"/>
</dbReference>
<comment type="catalytic activity">
    <reaction evidence="12">
        <text>D-glycero-beta-D-manno-heptose 1-phosphate + ATP + H(+) = ADP-D-glycero-beta-D-manno-heptose + diphosphate</text>
        <dbReference type="Rhea" id="RHEA:27465"/>
        <dbReference type="ChEBI" id="CHEBI:15378"/>
        <dbReference type="ChEBI" id="CHEBI:30616"/>
        <dbReference type="ChEBI" id="CHEBI:33019"/>
        <dbReference type="ChEBI" id="CHEBI:59967"/>
        <dbReference type="ChEBI" id="CHEBI:61593"/>
        <dbReference type="EC" id="2.7.7.70"/>
    </reaction>
</comment>
<dbReference type="PANTHER" id="PTHR46969:SF1">
    <property type="entry name" value="BIFUNCTIONAL PROTEIN HLDE"/>
    <property type="match status" value="1"/>
</dbReference>
<protein>
    <recommendedName>
        <fullName evidence="4">D-glycero-beta-D-manno-heptose 1-phosphate adenylyltransferase</fullName>
        <ecNumber evidence="4">2.7.7.70</ecNumber>
    </recommendedName>
</protein>
<accession>A0A229Z5W9</accession>
<dbReference type="Pfam" id="PF01467">
    <property type="entry name" value="CTP_transf_like"/>
    <property type="match status" value="1"/>
</dbReference>
<feature type="domain" description="Cytidyltransferase-like" evidence="14">
    <location>
        <begin position="360"/>
        <end position="452"/>
    </location>
</feature>
<dbReference type="InterPro" id="IPR002173">
    <property type="entry name" value="Carboh/pur_kinase_PfkB_CS"/>
</dbReference>
<dbReference type="SUPFAM" id="SSF52374">
    <property type="entry name" value="Nucleotidylyl transferase"/>
    <property type="match status" value="1"/>
</dbReference>
<dbReference type="SUPFAM" id="SSF53613">
    <property type="entry name" value="Ribokinase-like"/>
    <property type="match status" value="1"/>
</dbReference>
<keyword evidence="6" id="KW-0548">Nucleotidyltransferase</keyword>
<dbReference type="OrthoDB" id="40021at2759"/>
<keyword evidence="8" id="KW-0418">Kinase</keyword>
<dbReference type="GO" id="GO:0016773">
    <property type="term" value="F:phosphotransferase activity, alcohol group as acceptor"/>
    <property type="evidence" value="ECO:0007669"/>
    <property type="project" value="InterPro"/>
</dbReference>
<evidence type="ECO:0000256" key="8">
    <source>
        <dbReference type="ARBA" id="ARBA00022777"/>
    </source>
</evidence>
<keyword evidence="5" id="KW-0808">Transferase</keyword>
<dbReference type="InterPro" id="IPR029056">
    <property type="entry name" value="Ribokinase-like"/>
</dbReference>
<evidence type="ECO:0000256" key="12">
    <source>
        <dbReference type="ARBA" id="ARBA00047428"/>
    </source>
</evidence>
<evidence type="ECO:0000256" key="11">
    <source>
        <dbReference type="ARBA" id="ARBA00023277"/>
    </source>
</evidence>
<dbReference type="InterPro" id="IPR004821">
    <property type="entry name" value="Cyt_trans-like"/>
</dbReference>
<dbReference type="NCBIfam" id="TIGR02199">
    <property type="entry name" value="rfaE_dom_II"/>
    <property type="match status" value="1"/>
</dbReference>
<dbReference type="GO" id="GO:0005524">
    <property type="term" value="F:ATP binding"/>
    <property type="evidence" value="ECO:0007669"/>
    <property type="project" value="UniProtKB-KW"/>
</dbReference>
<dbReference type="EC" id="2.7.7.70" evidence="4"/>
<sequence>MLICQADDSANGATLVVVGDLILDQYVSGSVRRNAPEADVPVVEQEKSEYYPGGAANVAMNLVALGTTVVLVGAVGDDEEGKRLLSLLTSANVDVSGVQVLADRPTCHKIRIIGNQRQLVRLDREVVTPIGEEQGRAALDSVRRYLPHARGLICSDYNKGFLCEPVLRSLIHEAVSLERKVIVDPKIGDCSRYAGVTVLMPNLNELRLLSGLPIVSSTDIGAAAGAVLAKARPEALLVTCGADGMVLYEPNGKSFAIRGRASTARDVTGAGDSSLAAFAWAYLVCGRSLKAAAEVANNAGSIAVTKLGTAIVAKSELLEAPCSGGPDKPEEELQSGRKIVSLDECLAGLNTFRGDGQIVFTNGCFDLLHVGHIEYLQKAKAFGKLLVVGLNSDASVRRLKGHKRPIVPQSQRAAMLAALSCVDYVVLFEDDTPLSLIETIRPDILVKGNEYLPHQVVGRDAVLGTGGRLELIPFSTQVSTSALIQRIADRYRENEK</sequence>
<evidence type="ECO:0000256" key="5">
    <source>
        <dbReference type="ARBA" id="ARBA00022679"/>
    </source>
</evidence>
<dbReference type="CDD" id="cd01172">
    <property type="entry name" value="RfaE_like"/>
    <property type="match status" value="1"/>
</dbReference>
<dbReference type="EMBL" id="NIDN02000010">
    <property type="protein sequence ID" value="RLM00917.1"/>
    <property type="molecule type" value="Genomic_DNA"/>
</dbReference>
<comment type="function">
    <text evidence="2">Catalyzes the ADP transfer from ATP to D-glycero-beta-D-manno-heptose 1-phosphate, yielding ADP-D-glycero-beta-D-manno-heptose.</text>
</comment>
<gene>
    <name evidence="15" type="ORF">CFD26_108527</name>
</gene>
<proteinExistence type="inferred from homology"/>
<keyword evidence="9" id="KW-0067">ATP-binding</keyword>
<comment type="caution">
    <text evidence="15">The sequence shown here is derived from an EMBL/GenBank/DDBJ whole genome shotgun (WGS) entry which is preliminary data.</text>
</comment>
<dbReference type="InterPro" id="IPR014729">
    <property type="entry name" value="Rossmann-like_a/b/a_fold"/>
</dbReference>
<dbReference type="HAMAP" id="MF_01603">
    <property type="entry name" value="HldE"/>
    <property type="match status" value="1"/>
</dbReference>
<evidence type="ECO:0000256" key="7">
    <source>
        <dbReference type="ARBA" id="ARBA00022741"/>
    </source>
</evidence>
<evidence type="ECO:0000313" key="16">
    <source>
        <dbReference type="Proteomes" id="UP000215289"/>
    </source>
</evidence>
<dbReference type="PANTHER" id="PTHR46969">
    <property type="entry name" value="BIFUNCTIONAL PROTEIN HLDE"/>
    <property type="match status" value="1"/>
</dbReference>
<keyword evidence="16" id="KW-1185">Reference proteome</keyword>
<dbReference type="UniPathway" id="UPA00958"/>
<evidence type="ECO:0000313" key="15">
    <source>
        <dbReference type="EMBL" id="RLM00917.1"/>
    </source>
</evidence>
<dbReference type="InterPro" id="IPR011914">
    <property type="entry name" value="RfaE_dom_II"/>
</dbReference>
<feature type="domain" description="Carbohydrate kinase PfkB" evidence="13">
    <location>
        <begin position="15"/>
        <end position="311"/>
    </location>
</feature>
<dbReference type="Gene3D" id="3.40.50.620">
    <property type="entry name" value="HUPs"/>
    <property type="match status" value="1"/>
</dbReference>
<organism evidence="15 16">
    <name type="scientific">Aspergillus turcosus</name>
    <dbReference type="NCBI Taxonomy" id="1245748"/>
    <lineage>
        <taxon>Eukaryota</taxon>
        <taxon>Fungi</taxon>
        <taxon>Dikarya</taxon>
        <taxon>Ascomycota</taxon>
        <taxon>Pezizomycotina</taxon>
        <taxon>Eurotiomycetes</taxon>
        <taxon>Eurotiomycetidae</taxon>
        <taxon>Eurotiales</taxon>
        <taxon>Aspergillaceae</taxon>
        <taxon>Aspergillus</taxon>
        <taxon>Aspergillus subgen. Fumigati</taxon>
    </lineage>
</organism>
<evidence type="ECO:0000256" key="6">
    <source>
        <dbReference type="ARBA" id="ARBA00022695"/>
    </source>
</evidence>
<keyword evidence="7" id="KW-0547">Nucleotide-binding</keyword>
<evidence type="ECO:0000256" key="9">
    <source>
        <dbReference type="ARBA" id="ARBA00022840"/>
    </source>
</evidence>
<dbReference type="AlphaFoldDB" id="A0A229Z5W9"/>
<keyword evidence="11" id="KW-0119">Carbohydrate metabolism</keyword>
<dbReference type="Gene3D" id="3.40.1190.20">
    <property type="match status" value="1"/>
</dbReference>
<evidence type="ECO:0000259" key="13">
    <source>
        <dbReference type="Pfam" id="PF00294"/>
    </source>
</evidence>
<dbReference type="GO" id="GO:0033785">
    <property type="term" value="F:heptose 7-phosphate kinase activity"/>
    <property type="evidence" value="ECO:0007669"/>
    <property type="project" value="TreeGrafter"/>
</dbReference>